<reference evidence="1 2" key="3">
    <citation type="journal article" date="2013" name="Rice">
        <title>Improvement of the Oryza sativa Nipponbare reference genome using next generation sequence and optical map data.</title>
        <authorList>
            <person name="Kawahara Y."/>
            <person name="de la Bastide M."/>
            <person name="Hamilton J.P."/>
            <person name="Kanamori H."/>
            <person name="McCombie W.R."/>
            <person name="Ouyang S."/>
            <person name="Schwartz D.C."/>
            <person name="Tanaka T."/>
            <person name="Wu J."/>
            <person name="Zhou S."/>
            <person name="Childs K.L."/>
            <person name="Davidson R.M."/>
            <person name="Lin H."/>
            <person name="Quesada-Ocampo L."/>
            <person name="Vaillancourt B."/>
            <person name="Sakai H."/>
            <person name="Lee S.S."/>
            <person name="Kim J."/>
            <person name="Numa H."/>
            <person name="Itoh T."/>
            <person name="Buell C.R."/>
            <person name="Matsumoto T."/>
        </authorList>
    </citation>
    <scope>NUCLEOTIDE SEQUENCE [LARGE SCALE GENOMIC DNA]</scope>
    <source>
        <strain evidence="2">cv. Nipponbare</strain>
    </source>
</reference>
<gene>
    <name evidence="1" type="ordered locus">Os02g0569800</name>
    <name evidence="1" type="ORF">OSNPB_020569800</name>
</gene>
<evidence type="ECO:0000313" key="1">
    <source>
        <dbReference type="EMBL" id="BAS79335.1"/>
    </source>
</evidence>
<organism evidence="1 2">
    <name type="scientific">Oryza sativa subsp. japonica</name>
    <name type="common">Rice</name>
    <dbReference type="NCBI Taxonomy" id="39947"/>
    <lineage>
        <taxon>Eukaryota</taxon>
        <taxon>Viridiplantae</taxon>
        <taxon>Streptophyta</taxon>
        <taxon>Embryophyta</taxon>
        <taxon>Tracheophyta</taxon>
        <taxon>Spermatophyta</taxon>
        <taxon>Magnoliopsida</taxon>
        <taxon>Liliopsida</taxon>
        <taxon>Poales</taxon>
        <taxon>Poaceae</taxon>
        <taxon>BOP clade</taxon>
        <taxon>Oryzoideae</taxon>
        <taxon>Oryzeae</taxon>
        <taxon>Oryzinae</taxon>
        <taxon>Oryza</taxon>
        <taxon>Oryza sativa</taxon>
    </lineage>
</organism>
<evidence type="ECO:0000313" key="2">
    <source>
        <dbReference type="Proteomes" id="UP000059680"/>
    </source>
</evidence>
<dbReference type="InParanoid" id="A0A0P0VKS7"/>
<dbReference type="PaxDb" id="39947-A0A0P0VKS7"/>
<dbReference type="EMBL" id="AP014958">
    <property type="protein sequence ID" value="BAS79335.1"/>
    <property type="molecule type" value="Genomic_DNA"/>
</dbReference>
<reference evidence="1 2" key="2">
    <citation type="journal article" date="2013" name="Plant Cell Physiol.">
        <title>Rice Annotation Project Database (RAP-DB): an integrative and interactive database for rice genomics.</title>
        <authorList>
            <person name="Sakai H."/>
            <person name="Lee S.S."/>
            <person name="Tanaka T."/>
            <person name="Numa H."/>
            <person name="Kim J."/>
            <person name="Kawahara Y."/>
            <person name="Wakimoto H."/>
            <person name="Yang C.C."/>
            <person name="Iwamoto M."/>
            <person name="Abe T."/>
            <person name="Yamada Y."/>
            <person name="Muto A."/>
            <person name="Inokuchi H."/>
            <person name="Ikemura T."/>
            <person name="Matsumoto T."/>
            <person name="Sasaki T."/>
            <person name="Itoh T."/>
        </authorList>
    </citation>
    <scope>NUCLEOTIDE SEQUENCE [LARGE SCALE GENOMIC DNA]</scope>
    <source>
        <strain evidence="2">cv. Nipponbare</strain>
    </source>
</reference>
<keyword evidence="2" id="KW-1185">Reference proteome</keyword>
<protein>
    <submittedName>
        <fullName evidence="1">Os02g0569800 protein</fullName>
    </submittedName>
</protein>
<reference evidence="2" key="1">
    <citation type="journal article" date="2005" name="Nature">
        <title>The map-based sequence of the rice genome.</title>
        <authorList>
            <consortium name="International rice genome sequencing project (IRGSP)"/>
            <person name="Matsumoto T."/>
            <person name="Wu J."/>
            <person name="Kanamori H."/>
            <person name="Katayose Y."/>
            <person name="Fujisawa M."/>
            <person name="Namiki N."/>
            <person name="Mizuno H."/>
            <person name="Yamamoto K."/>
            <person name="Antonio B.A."/>
            <person name="Baba T."/>
            <person name="Sakata K."/>
            <person name="Nagamura Y."/>
            <person name="Aoki H."/>
            <person name="Arikawa K."/>
            <person name="Arita K."/>
            <person name="Bito T."/>
            <person name="Chiden Y."/>
            <person name="Fujitsuka N."/>
            <person name="Fukunaka R."/>
            <person name="Hamada M."/>
            <person name="Harada C."/>
            <person name="Hayashi A."/>
            <person name="Hijishita S."/>
            <person name="Honda M."/>
            <person name="Hosokawa S."/>
            <person name="Ichikawa Y."/>
            <person name="Idonuma A."/>
            <person name="Iijima M."/>
            <person name="Ikeda M."/>
            <person name="Ikeno M."/>
            <person name="Ito K."/>
            <person name="Ito S."/>
            <person name="Ito T."/>
            <person name="Ito Y."/>
            <person name="Ito Y."/>
            <person name="Iwabuchi A."/>
            <person name="Kamiya K."/>
            <person name="Karasawa W."/>
            <person name="Kurita K."/>
            <person name="Katagiri S."/>
            <person name="Kikuta A."/>
            <person name="Kobayashi H."/>
            <person name="Kobayashi N."/>
            <person name="Machita K."/>
            <person name="Maehara T."/>
            <person name="Masukawa M."/>
            <person name="Mizubayashi T."/>
            <person name="Mukai Y."/>
            <person name="Nagasaki H."/>
            <person name="Nagata Y."/>
            <person name="Naito S."/>
            <person name="Nakashima M."/>
            <person name="Nakama Y."/>
            <person name="Nakamichi Y."/>
            <person name="Nakamura M."/>
            <person name="Meguro A."/>
            <person name="Negishi M."/>
            <person name="Ohta I."/>
            <person name="Ohta T."/>
            <person name="Okamoto M."/>
            <person name="Ono N."/>
            <person name="Saji S."/>
            <person name="Sakaguchi M."/>
            <person name="Sakai K."/>
            <person name="Shibata M."/>
            <person name="Shimokawa T."/>
            <person name="Song J."/>
            <person name="Takazaki Y."/>
            <person name="Terasawa K."/>
            <person name="Tsugane M."/>
            <person name="Tsuji K."/>
            <person name="Ueda S."/>
            <person name="Waki K."/>
            <person name="Yamagata H."/>
            <person name="Yamamoto M."/>
            <person name="Yamamoto S."/>
            <person name="Yamane H."/>
            <person name="Yoshiki S."/>
            <person name="Yoshihara R."/>
            <person name="Yukawa K."/>
            <person name="Zhong H."/>
            <person name="Yano M."/>
            <person name="Yuan Q."/>
            <person name="Ouyang S."/>
            <person name="Liu J."/>
            <person name="Jones K.M."/>
            <person name="Gansberger K."/>
            <person name="Moffat K."/>
            <person name="Hill J."/>
            <person name="Bera J."/>
            <person name="Fadrosh D."/>
            <person name="Jin S."/>
            <person name="Johri S."/>
            <person name="Kim M."/>
            <person name="Overton L."/>
            <person name="Reardon M."/>
            <person name="Tsitrin T."/>
            <person name="Vuong H."/>
            <person name="Weaver B."/>
            <person name="Ciecko A."/>
            <person name="Tallon L."/>
            <person name="Jackson J."/>
            <person name="Pai G."/>
            <person name="Aken S.V."/>
            <person name="Utterback T."/>
            <person name="Reidmuller S."/>
            <person name="Feldblyum T."/>
            <person name="Hsiao J."/>
            <person name="Zismann V."/>
            <person name="Iobst S."/>
            <person name="de Vazeille A.R."/>
            <person name="Buell C.R."/>
            <person name="Ying K."/>
            <person name="Li Y."/>
            <person name="Lu T."/>
            <person name="Huang Y."/>
            <person name="Zhao Q."/>
            <person name="Feng Q."/>
            <person name="Zhang L."/>
            <person name="Zhu J."/>
            <person name="Weng Q."/>
            <person name="Mu J."/>
            <person name="Lu Y."/>
            <person name="Fan D."/>
            <person name="Liu Y."/>
            <person name="Guan J."/>
            <person name="Zhang Y."/>
            <person name="Yu S."/>
            <person name="Liu X."/>
            <person name="Zhang Y."/>
            <person name="Hong G."/>
            <person name="Han B."/>
            <person name="Choisne N."/>
            <person name="Demange N."/>
            <person name="Orjeda G."/>
            <person name="Samain S."/>
            <person name="Cattolico L."/>
            <person name="Pelletier E."/>
            <person name="Couloux A."/>
            <person name="Segurens B."/>
            <person name="Wincker P."/>
            <person name="D'Hont A."/>
            <person name="Scarpelli C."/>
            <person name="Weissenbach J."/>
            <person name="Salanoubat M."/>
            <person name="Quetier F."/>
            <person name="Yu Y."/>
            <person name="Kim H.R."/>
            <person name="Rambo T."/>
            <person name="Currie J."/>
            <person name="Collura K."/>
            <person name="Luo M."/>
            <person name="Yang T."/>
            <person name="Ammiraju J.S.S."/>
            <person name="Engler F."/>
            <person name="Soderlund C."/>
            <person name="Wing R.A."/>
            <person name="Palmer L.E."/>
            <person name="de la Bastide M."/>
            <person name="Spiegel L."/>
            <person name="Nascimento L."/>
            <person name="Zutavern T."/>
            <person name="O'Shaughnessy A."/>
            <person name="Dike S."/>
            <person name="Dedhia N."/>
            <person name="Preston R."/>
            <person name="Balija V."/>
            <person name="McCombie W.R."/>
            <person name="Chow T."/>
            <person name="Chen H."/>
            <person name="Chung M."/>
            <person name="Chen C."/>
            <person name="Shaw J."/>
            <person name="Wu H."/>
            <person name="Hsiao K."/>
            <person name="Chao Y."/>
            <person name="Chu M."/>
            <person name="Cheng C."/>
            <person name="Hour A."/>
            <person name="Lee P."/>
            <person name="Lin S."/>
            <person name="Lin Y."/>
            <person name="Liou J."/>
            <person name="Liu S."/>
            <person name="Hsing Y."/>
            <person name="Raghuvanshi S."/>
            <person name="Mohanty A."/>
            <person name="Bharti A.K."/>
            <person name="Gaur A."/>
            <person name="Gupta V."/>
            <person name="Kumar D."/>
            <person name="Ravi V."/>
            <person name="Vij S."/>
            <person name="Kapur A."/>
            <person name="Khurana P."/>
            <person name="Khurana P."/>
            <person name="Khurana J.P."/>
            <person name="Tyagi A.K."/>
            <person name="Gaikwad K."/>
            <person name="Singh A."/>
            <person name="Dalal V."/>
            <person name="Srivastava S."/>
            <person name="Dixit A."/>
            <person name="Pal A.K."/>
            <person name="Ghazi I.A."/>
            <person name="Yadav M."/>
            <person name="Pandit A."/>
            <person name="Bhargava A."/>
            <person name="Sureshbabu K."/>
            <person name="Batra K."/>
            <person name="Sharma T.R."/>
            <person name="Mohapatra T."/>
            <person name="Singh N.K."/>
            <person name="Messing J."/>
            <person name="Nelson A.B."/>
            <person name="Fuks G."/>
            <person name="Kavchok S."/>
            <person name="Keizer G."/>
            <person name="Linton E."/>
            <person name="Llaca V."/>
            <person name="Song R."/>
            <person name="Tanyolac B."/>
            <person name="Young S."/>
            <person name="Ho-Il K."/>
            <person name="Hahn J.H."/>
            <person name="Sangsakoo G."/>
            <person name="Vanavichit A."/>
            <person name="de Mattos Luiz.A.T."/>
            <person name="Zimmer P.D."/>
            <person name="Malone G."/>
            <person name="Dellagostin O."/>
            <person name="de Oliveira A.C."/>
            <person name="Bevan M."/>
            <person name="Bancroft I."/>
            <person name="Minx P."/>
            <person name="Cordum H."/>
            <person name="Wilson R."/>
            <person name="Cheng Z."/>
            <person name="Jin W."/>
            <person name="Jiang J."/>
            <person name="Leong S.A."/>
            <person name="Iwama H."/>
            <person name="Gojobori T."/>
            <person name="Itoh T."/>
            <person name="Niimura Y."/>
            <person name="Fujii Y."/>
            <person name="Habara T."/>
            <person name="Sakai H."/>
            <person name="Sato Y."/>
            <person name="Wilson G."/>
            <person name="Kumar K."/>
            <person name="McCouch S."/>
            <person name="Juretic N."/>
            <person name="Hoen D."/>
            <person name="Wright S."/>
            <person name="Bruskiewich R."/>
            <person name="Bureau T."/>
            <person name="Miyao A."/>
            <person name="Hirochika H."/>
            <person name="Nishikawa T."/>
            <person name="Kadowaki K."/>
            <person name="Sugiura M."/>
            <person name="Burr B."/>
            <person name="Sasaki T."/>
        </authorList>
    </citation>
    <scope>NUCLEOTIDE SEQUENCE [LARGE SCALE GENOMIC DNA]</scope>
    <source>
        <strain evidence="2">cv. Nipponbare</strain>
    </source>
</reference>
<sequence length="220" mass="24789">MLKSLEANRVTDFPRRRLRLLFPNLRFGYEGQCVDLKFYALRPPPSAALPLNLCHRRIDGSCQLLHLRRHREPHEQPPPLAAPPLHLRHRWIDGSHPLPPSPAPPPGAFLRISAPLSPLRPPPPPSHTVSPLHSLPGNCESIPAGGDLASDFSVIKYGGKQGRVLVLLLKLNEWLPPLLEVPASPSYQGGARLGFRHRRQWWWAGRCCCRIMDDFLVMEL</sequence>
<proteinExistence type="predicted"/>
<dbReference type="AlphaFoldDB" id="A0A0P0VKS7"/>
<accession>A0A0P0VKS7</accession>
<dbReference type="Proteomes" id="UP000059680">
    <property type="component" value="Chromosome 2"/>
</dbReference>
<name>A0A0P0VKS7_ORYSJ</name>